<evidence type="ECO:0000313" key="1">
    <source>
        <dbReference type="Proteomes" id="UP000515158"/>
    </source>
</evidence>
<dbReference type="Pfam" id="PF14895">
    <property type="entry name" value="PPPI_inhib"/>
    <property type="match status" value="1"/>
</dbReference>
<dbReference type="GeneID" id="117647491"/>
<reference evidence="2" key="1">
    <citation type="submission" date="2025-08" db="UniProtKB">
        <authorList>
            <consortium name="RefSeq"/>
        </authorList>
    </citation>
    <scope>IDENTIFICATION</scope>
    <source>
        <tissue evidence="2">Total insect</tissue>
    </source>
</reference>
<name>A0A6P8YYA8_THRPL</name>
<dbReference type="KEGG" id="tpal:117647491"/>
<accession>A0A6P8YYA8</accession>
<dbReference type="Proteomes" id="UP000515158">
    <property type="component" value="Unplaced"/>
</dbReference>
<protein>
    <submittedName>
        <fullName evidence="2">Uncharacterized protein LOC117647491</fullName>
    </submittedName>
</protein>
<dbReference type="AlphaFoldDB" id="A0A6P8YYA8"/>
<dbReference type="InterPro" id="IPR026142">
    <property type="entry name" value="Pro_pase_1_reg_su_36"/>
</dbReference>
<dbReference type="PANTHER" id="PTHR21055:SF3">
    <property type="entry name" value="PROTEIN PHOSPHATASE 1 REGULATORY SUBUNIT 36"/>
    <property type="match status" value="1"/>
</dbReference>
<gene>
    <name evidence="2" type="primary">LOC117647491</name>
</gene>
<evidence type="ECO:0000313" key="2">
    <source>
        <dbReference type="RefSeq" id="XP_034245138.1"/>
    </source>
</evidence>
<dbReference type="GO" id="GO:0019902">
    <property type="term" value="F:phosphatase binding"/>
    <property type="evidence" value="ECO:0007669"/>
    <property type="project" value="InterPro"/>
</dbReference>
<dbReference type="RefSeq" id="XP_034245138.1">
    <property type="nucleotide sequence ID" value="XM_034389247.1"/>
</dbReference>
<dbReference type="InParanoid" id="A0A6P8YYA8"/>
<sequence length="354" mass="40770">MSHFTTATLRRHDVDPLAAARAASRMQLQGASCQLAYLDVTFQDRVDAKDQVRFKRHWQRRVQPGDPDVVTLRDVKDVVLFQVQQGLPADLLTLFHTRPVDRFLRTLILYCFYYIQVGRDYHTLLMGEGAAWKYHHMSNGVQSWSQRDARLWELLLRLAVRVTWVALQRRYLNLVDAEVGRLFRGDAFNLAARRQSGSRRSDSGYKSRRQVRDVREEILHGPEDGSGGFLNLFAQSPATRELLGRPGRPGEEPHWTLLALGRLELPWLAESLRRVEAAYTLSEEQLVREHASYIGIMGMPRGHLDVMLNLRDKQRRHELLFSSSVAQQCSALFPAHDETNYEQPEPEPGTFPYP</sequence>
<organism evidence="2">
    <name type="scientific">Thrips palmi</name>
    <name type="common">Melon thrips</name>
    <dbReference type="NCBI Taxonomy" id="161013"/>
    <lineage>
        <taxon>Eukaryota</taxon>
        <taxon>Metazoa</taxon>
        <taxon>Ecdysozoa</taxon>
        <taxon>Arthropoda</taxon>
        <taxon>Hexapoda</taxon>
        <taxon>Insecta</taxon>
        <taxon>Pterygota</taxon>
        <taxon>Neoptera</taxon>
        <taxon>Paraneoptera</taxon>
        <taxon>Thysanoptera</taxon>
        <taxon>Terebrantia</taxon>
        <taxon>Thripoidea</taxon>
        <taxon>Thripidae</taxon>
        <taxon>Thrips</taxon>
    </lineage>
</organism>
<dbReference type="OrthoDB" id="6724830at2759"/>
<keyword evidence="1" id="KW-1185">Reference proteome</keyword>
<dbReference type="PANTHER" id="PTHR21055">
    <property type="entry name" value="PROTEIN PHOSPHATASE 1 REGULATORY SUBUNIT 36"/>
    <property type="match status" value="1"/>
</dbReference>
<proteinExistence type="predicted"/>
<dbReference type="FunCoup" id="A0A6P8YYA8">
    <property type="interactions" value="2"/>
</dbReference>